<dbReference type="RefSeq" id="WP_273844297.1">
    <property type="nucleotide sequence ID" value="NZ_JAQQWT010000008.1"/>
</dbReference>
<protein>
    <submittedName>
        <fullName evidence="4">ABC transporter substrate-binding protein</fullName>
    </submittedName>
</protein>
<dbReference type="EMBL" id="JBHLTR010000031">
    <property type="protein sequence ID" value="MFC0560559.1"/>
    <property type="molecule type" value="Genomic_DNA"/>
</dbReference>
<dbReference type="Pfam" id="PF01547">
    <property type="entry name" value="SBP_bac_1"/>
    <property type="match status" value="1"/>
</dbReference>
<dbReference type="PANTHER" id="PTHR43649:SF29">
    <property type="entry name" value="OSMOPROTECTIVE COMPOUNDS-BINDING PROTEIN GGTB"/>
    <property type="match status" value="1"/>
</dbReference>
<evidence type="ECO:0000313" key="4">
    <source>
        <dbReference type="EMBL" id="MFC0560559.1"/>
    </source>
</evidence>
<dbReference type="PROSITE" id="PS51257">
    <property type="entry name" value="PROKAR_LIPOPROTEIN"/>
    <property type="match status" value="1"/>
</dbReference>
<dbReference type="Gene3D" id="3.40.190.10">
    <property type="entry name" value="Periplasmic binding protein-like II"/>
    <property type="match status" value="2"/>
</dbReference>
<proteinExistence type="inferred from homology"/>
<evidence type="ECO:0000256" key="2">
    <source>
        <dbReference type="ARBA" id="ARBA00022448"/>
    </source>
</evidence>
<dbReference type="SUPFAM" id="SSF53850">
    <property type="entry name" value="Periplasmic binding protein-like II"/>
    <property type="match status" value="1"/>
</dbReference>
<dbReference type="PANTHER" id="PTHR43649">
    <property type="entry name" value="ARABINOSE-BINDING PROTEIN-RELATED"/>
    <property type="match status" value="1"/>
</dbReference>
<feature type="signal peptide" evidence="3">
    <location>
        <begin position="1"/>
        <end position="22"/>
    </location>
</feature>
<comment type="caution">
    <text evidence="4">The sequence shown here is derived from an EMBL/GenBank/DDBJ whole genome shotgun (WGS) entry which is preliminary data.</text>
</comment>
<organism evidence="4 5">
    <name type="scientific">Halalkalibacter alkalisediminis</name>
    <dbReference type="NCBI Taxonomy" id="935616"/>
    <lineage>
        <taxon>Bacteria</taxon>
        <taxon>Bacillati</taxon>
        <taxon>Bacillota</taxon>
        <taxon>Bacilli</taxon>
        <taxon>Bacillales</taxon>
        <taxon>Bacillaceae</taxon>
        <taxon>Halalkalibacter</taxon>
    </lineage>
</organism>
<keyword evidence="2" id="KW-0813">Transport</keyword>
<evidence type="ECO:0000256" key="1">
    <source>
        <dbReference type="ARBA" id="ARBA00008520"/>
    </source>
</evidence>
<dbReference type="InterPro" id="IPR050490">
    <property type="entry name" value="Bact_solute-bd_prot1"/>
</dbReference>
<dbReference type="InterPro" id="IPR006059">
    <property type="entry name" value="SBP"/>
</dbReference>
<gene>
    <name evidence="4" type="ORF">ACFFH4_16330</name>
</gene>
<comment type="similarity">
    <text evidence="1">Belongs to the bacterial solute-binding protein 1 family.</text>
</comment>
<sequence length="436" mass="48533">MKRNKWYVLMMTVIASVLLVVGCSNDNSSQQSSGEGVETEGEAKTIKYMSERNENEGQPRVVLPMAKEFAEANNLDFNIDLEVVEQTNTIQRIQLLASSNDLPEMFTYEPGKPLQELIDADLVVDMEAAFEEMGILDKLNPGAVDLLKQLSGGKGLYAIPMELNIEGYWFNKQIFEENGLDIPTTWDELLVVSETLNENGVQPFAVAGQERWPLTRYINAYATRLYGVEAMAKVNDGELSISDEGFVEATTMVQDMAQKGYFGQGFNAIDYQTANDMFLNGQAAMLYMGSWVLSDLNDESRNNMGGAENIGFFNVPVVEGGVGTAQDYNMNAGLVTVFAKNKFDDTMKEWAKYLYSNYADRALSDYGMISGLLVEETPEDSSSLTQLVTEELNKVQNASLWFEAYFDARTKDAAEINAQLLVNGDLTPEEYLAELE</sequence>
<feature type="chain" id="PRO_5045848294" evidence="3">
    <location>
        <begin position="23"/>
        <end position="436"/>
    </location>
</feature>
<keyword evidence="3" id="KW-0732">Signal</keyword>
<evidence type="ECO:0000313" key="5">
    <source>
        <dbReference type="Proteomes" id="UP001589833"/>
    </source>
</evidence>
<reference evidence="4 5" key="1">
    <citation type="submission" date="2024-09" db="EMBL/GenBank/DDBJ databases">
        <authorList>
            <person name="Sun Q."/>
            <person name="Mori K."/>
        </authorList>
    </citation>
    <scope>NUCLEOTIDE SEQUENCE [LARGE SCALE GENOMIC DNA]</scope>
    <source>
        <strain evidence="4 5">NCAIM B.02301</strain>
    </source>
</reference>
<keyword evidence="5" id="KW-1185">Reference proteome</keyword>
<name>A0ABV6NIP1_9BACI</name>
<dbReference type="Proteomes" id="UP001589833">
    <property type="component" value="Unassembled WGS sequence"/>
</dbReference>
<accession>A0ABV6NIP1</accession>
<evidence type="ECO:0000256" key="3">
    <source>
        <dbReference type="SAM" id="SignalP"/>
    </source>
</evidence>